<organism evidence="1 2">
    <name type="scientific">Setaria viridis</name>
    <name type="common">Green bristlegrass</name>
    <name type="synonym">Setaria italica subsp. viridis</name>
    <dbReference type="NCBI Taxonomy" id="4556"/>
    <lineage>
        <taxon>Eukaryota</taxon>
        <taxon>Viridiplantae</taxon>
        <taxon>Streptophyta</taxon>
        <taxon>Embryophyta</taxon>
        <taxon>Tracheophyta</taxon>
        <taxon>Spermatophyta</taxon>
        <taxon>Magnoliopsida</taxon>
        <taxon>Liliopsida</taxon>
        <taxon>Poales</taxon>
        <taxon>Poaceae</taxon>
        <taxon>PACMAD clade</taxon>
        <taxon>Panicoideae</taxon>
        <taxon>Panicodae</taxon>
        <taxon>Paniceae</taxon>
        <taxon>Cenchrinae</taxon>
        <taxon>Setaria</taxon>
    </lineage>
</organism>
<protein>
    <submittedName>
        <fullName evidence="1">Uncharacterized protein</fullName>
    </submittedName>
</protein>
<keyword evidence="2" id="KW-1185">Reference proteome</keyword>
<evidence type="ECO:0000313" key="1">
    <source>
        <dbReference type="EMBL" id="TKW00893.1"/>
    </source>
</evidence>
<proteinExistence type="predicted"/>
<dbReference type="AlphaFoldDB" id="A0A4U6TJ10"/>
<reference evidence="1" key="1">
    <citation type="submission" date="2019-03" db="EMBL/GenBank/DDBJ databases">
        <title>WGS assembly of Setaria viridis.</title>
        <authorList>
            <person name="Huang P."/>
            <person name="Jenkins J."/>
            <person name="Grimwood J."/>
            <person name="Barry K."/>
            <person name="Healey A."/>
            <person name="Mamidi S."/>
            <person name="Sreedasyam A."/>
            <person name="Shu S."/>
            <person name="Feldman M."/>
            <person name="Wu J."/>
            <person name="Yu Y."/>
            <person name="Chen C."/>
            <person name="Johnson J."/>
            <person name="Rokhsar D."/>
            <person name="Baxter I."/>
            <person name="Schmutz J."/>
            <person name="Brutnell T."/>
            <person name="Kellogg E."/>
        </authorList>
    </citation>
    <scope>NUCLEOTIDE SEQUENCE [LARGE SCALE GENOMIC DNA]</scope>
</reference>
<gene>
    <name evidence="1" type="ORF">SEVIR_8G142400v2</name>
</gene>
<evidence type="ECO:0000313" key="2">
    <source>
        <dbReference type="Proteomes" id="UP000298652"/>
    </source>
</evidence>
<sequence>MQSGPGRAGGGSGRPKFRRLAGGLGTVRGREAYGLTLGWFEVVGGDGRLDQGGTQRRTACGGSGYRQRCSGDGGTLRGQPMGSRAAREGGELTGGVGVVWGGAEGGPPQRGEARRVLLRPLMAVAPLADRGGRVVRQVRVRQTSGGAGARGGRLCRGVRWARRVLEASRPGRRSDLDLMITRAKIYL</sequence>
<dbReference type="Proteomes" id="UP000298652">
    <property type="component" value="Chromosome 8"/>
</dbReference>
<dbReference type="Gramene" id="TKW00893">
    <property type="protein sequence ID" value="TKW00893"/>
    <property type="gene ID" value="SEVIR_8G142400v2"/>
</dbReference>
<accession>A0A4U6TJ10</accession>
<dbReference type="EMBL" id="CM016559">
    <property type="protein sequence ID" value="TKW00893.1"/>
    <property type="molecule type" value="Genomic_DNA"/>
</dbReference>
<name>A0A4U6TJ10_SETVI</name>